<dbReference type="RefSeq" id="WP_039478800.1">
    <property type="nucleotide sequence ID" value="NZ_JSYN01000021.1"/>
</dbReference>
<dbReference type="OrthoDB" id="1400303at2"/>
<organism evidence="1 2">
    <name type="scientific">Pedobacter kyungheensis</name>
    <dbReference type="NCBI Taxonomy" id="1069985"/>
    <lineage>
        <taxon>Bacteria</taxon>
        <taxon>Pseudomonadati</taxon>
        <taxon>Bacteroidota</taxon>
        <taxon>Sphingobacteriia</taxon>
        <taxon>Sphingobacteriales</taxon>
        <taxon>Sphingobacteriaceae</taxon>
        <taxon>Pedobacter</taxon>
    </lineage>
</organism>
<name>A0A0C1FH09_9SPHI</name>
<comment type="caution">
    <text evidence="1">The sequence shown here is derived from an EMBL/GenBank/DDBJ whole genome shotgun (WGS) entry which is preliminary data.</text>
</comment>
<evidence type="ECO:0000313" key="2">
    <source>
        <dbReference type="Proteomes" id="UP000031246"/>
    </source>
</evidence>
<keyword evidence="2" id="KW-1185">Reference proteome</keyword>
<accession>A0A0C1FH09</accession>
<dbReference type="EMBL" id="JSYN01000021">
    <property type="protein sequence ID" value="KIA92272.1"/>
    <property type="molecule type" value="Genomic_DNA"/>
</dbReference>
<dbReference type="Proteomes" id="UP000031246">
    <property type="component" value="Unassembled WGS sequence"/>
</dbReference>
<dbReference type="AlphaFoldDB" id="A0A0C1FH09"/>
<sequence length="983" mass="114695">MAWFNYMKESGFFDPQNNPEPIENGRGQTLIPDWDAAVYLEKIADGFSKGENLDLIPEVIEIIKRASAYPKDNYRTWQVFIFILAKLPNKLVTEELLKLIPIWMNSRFDTMLQTMAICDQLLPKFLKDGTSSEDHLKAEIILAALLELKKKENPSKELFGQPQNYYSPVYSYQLIRTMIDLNLLNVITEKCSVSPVYYLIDGINILLHDHELAAQADFEDSTFVFTFSPDWDTLNFTITRKDQASEQQIFSDQLTHYLDLKQNWLKEYLIKAFAEQKLDESIFEGIFDTINWGLTNDIGSAMGYSAIKNLDDPTNHDDKVTDTFSYLLREWLVKLADTNVEKLKPILKDLLFANRYNVPFFKRMAMFIVSKRWDTLGSLFMDVLAQESEFRLFSTDSYKLELHLLLETVATELTGEQAKVIGEIIKNGPIGDRHYTASKEHWQHRWLDAMKSRKEFQKDYQHLTEKLNVKKNYREEGKIQVRVGHVSPYTIDEVLEMQNQELLTQIKNYRDRDRWEDPTVEGFADIVGKAAAQNPDKFTSVLEQFYDVTYLYIYQLLSGFNEAWKNGIALDWEKILVFCKNYISSEAFKNDQLKTEDDRRATREWVYGNVSWLLSEGSRDDAHSFDNTLLPIAKSIILEMIPNLPMDRQFDKDFPDYIMHSLNSTSGKVYRALVDYSLKYARNCTDENDNSHWDSEAKANYEVAMETGMVDTFVLLGMYLSQFMYLDSEWLKASIIKYQNVEQRLWAGFMGGIGFGKPISGEYYPIMKPYYQRAVDTGYIDTTHQQGILRHFLAFYFWDYETDFKQTFLFEVLSKAESKLLEDTITLLLTQHKAIEQEPEPRRSSLTEKVITTWRFIILRFTETDTINDQRVARNIIHLMDYIQVLDDDSVQLIQDTLKGFSDDITTVSLMADLLKWKDTSPAHHVATLANLITFRNYFQHDKLTSLVEYLYQSGQKETADKIVNTLMVSGQEFLRPLYDKYH</sequence>
<proteinExistence type="predicted"/>
<protein>
    <submittedName>
        <fullName evidence="1">Uncharacterized protein</fullName>
    </submittedName>
</protein>
<evidence type="ECO:0000313" key="1">
    <source>
        <dbReference type="EMBL" id="KIA92272.1"/>
    </source>
</evidence>
<gene>
    <name evidence="1" type="ORF">OC25_17730</name>
</gene>
<reference evidence="1 2" key="1">
    <citation type="submission" date="2014-10" db="EMBL/GenBank/DDBJ databases">
        <title>Pedobacter Kyungheensis.</title>
        <authorList>
            <person name="Anderson B.M."/>
            <person name="Newman J.D."/>
        </authorList>
    </citation>
    <scope>NUCLEOTIDE SEQUENCE [LARGE SCALE GENOMIC DNA]</scope>
    <source>
        <strain evidence="1 2">KACC 16221</strain>
    </source>
</reference>